<sequence>MEYLVVDQEQKAVKLLPEVNVFCGPYFLGLKRAYEKIKEQQEVVALSYGEIYEINPEAYLNRYLKQKLSSKKVEVAESCRQMLELNEQIFTKKEEFLELKQNLLKLPQGDLSKLDPEKLNLLRQLLKEQERREIIKKRTQKEFEHFFRQLEKFLSTLRELVKEGYITEGETFSLWEKINSLKEEMDFFRKETEQEETIDEQLMEWVKEQENLWEIFILRENLQKEFKLLSLELKELLKQKFLAKKNLKQKQKEFLKLLLKELDEILQKTLNFFECQVQLNGDTGEYRAFLERVLKSASLPLKKKIGPLCETVPPRKLIRLLNHPRLEKQPEYQVYSDLFYWLKGKLSSWEKFFLKNLILGERVILKTRTSSQKLEDEEPEMQNLALVLFLLALEKKPVALYYPERAMDTAKIACFLIPVLKTRRAQTIIITQNPVFISTLQPENVVLFGYKDKKPIFLQGRADNPEIKKWLLLFLEGGQENFARRQSYYQI</sequence>
<accession>A0A1L8D4T3</accession>
<dbReference type="EMBL" id="BDJL01000132">
    <property type="protein sequence ID" value="GAV26081.1"/>
    <property type="molecule type" value="Genomic_DNA"/>
</dbReference>
<evidence type="ECO:0000313" key="3">
    <source>
        <dbReference type="Proteomes" id="UP000187338"/>
    </source>
</evidence>
<evidence type="ECO:0000313" key="2">
    <source>
        <dbReference type="EMBL" id="GAV26081.1"/>
    </source>
</evidence>
<dbReference type="STRING" id="661089.ciss_20140"/>
<keyword evidence="1" id="KW-0175">Coiled coil</keyword>
<name>A0A1L8D4T3_9THEO</name>
<dbReference type="Proteomes" id="UP000187338">
    <property type="component" value="Unassembled WGS sequence"/>
</dbReference>
<proteinExistence type="predicted"/>
<comment type="caution">
    <text evidence="2">The sequence shown here is derived from an EMBL/GenBank/DDBJ whole genome shotgun (WGS) entry which is preliminary data.</text>
</comment>
<keyword evidence="3" id="KW-1185">Reference proteome</keyword>
<dbReference type="RefSeq" id="WP_075866254.1">
    <property type="nucleotide sequence ID" value="NZ_BDJL01000132.1"/>
</dbReference>
<evidence type="ECO:0000256" key="1">
    <source>
        <dbReference type="SAM" id="Coils"/>
    </source>
</evidence>
<protein>
    <recommendedName>
        <fullName evidence="4">ATPase AAA-type core domain-containing protein</fullName>
    </recommendedName>
</protein>
<organism evidence="2 3">
    <name type="scientific">Carboxydothermus islandicus</name>
    <dbReference type="NCBI Taxonomy" id="661089"/>
    <lineage>
        <taxon>Bacteria</taxon>
        <taxon>Bacillati</taxon>
        <taxon>Bacillota</taxon>
        <taxon>Clostridia</taxon>
        <taxon>Thermoanaerobacterales</taxon>
        <taxon>Thermoanaerobacteraceae</taxon>
        <taxon>Carboxydothermus</taxon>
    </lineage>
</organism>
<evidence type="ECO:0008006" key="4">
    <source>
        <dbReference type="Google" id="ProtNLM"/>
    </source>
</evidence>
<reference evidence="3" key="1">
    <citation type="submission" date="2016-12" db="EMBL/GenBank/DDBJ databases">
        <title>Draft Genome Sequences od Carboxydothermus pertinax and islandicus, Hydrogenogenic Carboxydotrophic Bacteria.</title>
        <authorList>
            <person name="Fukuyama Y."/>
            <person name="Ohmae K."/>
            <person name="Yoneda Y."/>
            <person name="Yoshida T."/>
            <person name="Sako Y."/>
        </authorList>
    </citation>
    <scope>NUCLEOTIDE SEQUENCE [LARGE SCALE GENOMIC DNA]</scope>
    <source>
        <strain evidence="3">SET</strain>
    </source>
</reference>
<dbReference type="OrthoDB" id="9791620at2"/>
<dbReference type="AlphaFoldDB" id="A0A1L8D4T3"/>
<gene>
    <name evidence="2" type="ORF">ciss_20140</name>
</gene>
<feature type="coiled-coil region" evidence="1">
    <location>
        <begin position="178"/>
        <end position="253"/>
    </location>
</feature>